<sequence>MTDNISSSPVADTLLVAYLDNELSAEQQHAFERRLQQDPQLASRLAYLQQSQFDFAAAFEPLLEQAPLAELQAALDKQTEKSLPHQSNNSVSRRSLLAAAVSFLVIGTGVGRYVLAPAPDKQDNNWRSLVAQYMSLYSADTLADIPDSPLQQQVELDRVAKAVGIGLTPQQLQLKGAQLKNARILRYDEYNIAQISWLDEKYGPLALCITRSDHSKNIQQTAEVRRGMNVVYWRRQGFNFMLIGHAPAADIQQQGIHLLKTIC</sequence>
<reference evidence="1" key="1">
    <citation type="submission" date="2020-11" db="EMBL/GenBank/DDBJ databases">
        <authorList>
            <person name="Lee S.D."/>
        </authorList>
    </citation>
    <scope>NUCLEOTIDE SEQUENCE</scope>
    <source>
        <strain evidence="1">SAP-2</strain>
    </source>
</reference>
<evidence type="ECO:0000313" key="2">
    <source>
        <dbReference type="Proteomes" id="UP000705283"/>
    </source>
</evidence>
<dbReference type="RefSeq" id="WP_194978485.1">
    <property type="nucleotide sequence ID" value="NZ_JADMKS010000007.1"/>
</dbReference>
<proteinExistence type="predicted"/>
<organism evidence="1 2">
    <name type="scientific">Rouxiella silvae</name>
    <dbReference type="NCBI Taxonomy" id="1646373"/>
    <lineage>
        <taxon>Bacteria</taxon>
        <taxon>Pseudomonadati</taxon>
        <taxon>Pseudomonadota</taxon>
        <taxon>Gammaproteobacteria</taxon>
        <taxon>Enterobacterales</taxon>
        <taxon>Yersiniaceae</taxon>
        <taxon>Rouxiella</taxon>
    </lineage>
</organism>
<dbReference type="Proteomes" id="UP000705283">
    <property type="component" value="Unassembled WGS sequence"/>
</dbReference>
<dbReference type="AlphaFoldDB" id="A0AA40X508"/>
<name>A0AA40X508_9GAMM</name>
<protein>
    <submittedName>
        <fullName evidence="1">Anti-sigma factor</fullName>
    </submittedName>
</protein>
<accession>A0AA40X508</accession>
<comment type="caution">
    <text evidence="1">The sequence shown here is derived from an EMBL/GenBank/DDBJ whole genome shotgun (WGS) entry which is preliminary data.</text>
</comment>
<reference evidence="1" key="2">
    <citation type="submission" date="2022-09" db="EMBL/GenBank/DDBJ databases">
        <title>Rouxiella aceris sp. nov., isolated from tree sap and emended description of the genus Rhouxiella.</title>
        <authorList>
            <person name="Kim I.S."/>
        </authorList>
    </citation>
    <scope>NUCLEOTIDE SEQUENCE</scope>
    <source>
        <strain evidence="1">SAP-2</strain>
    </source>
</reference>
<dbReference type="EMBL" id="JADMKS010000007">
    <property type="protein sequence ID" value="MBF6638464.1"/>
    <property type="molecule type" value="Genomic_DNA"/>
</dbReference>
<evidence type="ECO:0000313" key="1">
    <source>
        <dbReference type="EMBL" id="MBF6638464.1"/>
    </source>
</evidence>
<gene>
    <name evidence="1" type="ORF">ITX54_17505</name>
</gene>